<proteinExistence type="predicted"/>
<name>E4Y6U9_OIKDI</name>
<sequence length="143" mass="17452">MIHPEFLEIEDHEECVYDSLSINWAVEEEIHFENETTSQEFKYIFCSPYTVWDDIDWDYTSTTAYPTTSTDYTTTTRTRYRPTTTDYYYPNYILPFHNNNYTFTRLVECLVEYFRTVDNNNFNNKFDKHNPVDFDTVNFRQLR</sequence>
<dbReference type="AlphaFoldDB" id="E4Y6U9"/>
<evidence type="ECO:0000313" key="1">
    <source>
        <dbReference type="EMBL" id="CBY31349.1"/>
    </source>
</evidence>
<gene>
    <name evidence="1" type="ORF">GSOID_T00025249001</name>
</gene>
<dbReference type="EMBL" id="FN654300">
    <property type="protein sequence ID" value="CBY31349.1"/>
    <property type="molecule type" value="Genomic_DNA"/>
</dbReference>
<reference evidence="1" key="1">
    <citation type="journal article" date="2010" name="Science">
        <title>Plasticity of animal genome architecture unmasked by rapid evolution of a pelagic tunicate.</title>
        <authorList>
            <person name="Denoeud F."/>
            <person name="Henriet S."/>
            <person name="Mungpakdee S."/>
            <person name="Aury J.M."/>
            <person name="Da Silva C."/>
            <person name="Brinkmann H."/>
            <person name="Mikhaleva J."/>
            <person name="Olsen L.C."/>
            <person name="Jubin C."/>
            <person name="Canestro C."/>
            <person name="Bouquet J.M."/>
            <person name="Danks G."/>
            <person name="Poulain J."/>
            <person name="Campsteijn C."/>
            <person name="Adamski M."/>
            <person name="Cross I."/>
            <person name="Yadetie F."/>
            <person name="Muffato M."/>
            <person name="Louis A."/>
            <person name="Butcher S."/>
            <person name="Tsagkogeorga G."/>
            <person name="Konrad A."/>
            <person name="Singh S."/>
            <person name="Jensen M.F."/>
            <person name="Cong E.H."/>
            <person name="Eikeseth-Otteraa H."/>
            <person name="Noel B."/>
            <person name="Anthouard V."/>
            <person name="Porcel B.M."/>
            <person name="Kachouri-Lafond R."/>
            <person name="Nishino A."/>
            <person name="Ugolini M."/>
            <person name="Chourrout P."/>
            <person name="Nishida H."/>
            <person name="Aasland R."/>
            <person name="Huzurbazar S."/>
            <person name="Westhof E."/>
            <person name="Delsuc F."/>
            <person name="Lehrach H."/>
            <person name="Reinhardt R."/>
            <person name="Weissenbach J."/>
            <person name="Roy S.W."/>
            <person name="Artiguenave F."/>
            <person name="Postlethwait J.H."/>
            <person name="Manak J.R."/>
            <person name="Thompson E.M."/>
            <person name="Jaillon O."/>
            <person name="Du Pasquier L."/>
            <person name="Boudinot P."/>
            <person name="Liberles D.A."/>
            <person name="Volff J.N."/>
            <person name="Philippe H."/>
            <person name="Lenhard B."/>
            <person name="Roest Crollius H."/>
            <person name="Wincker P."/>
            <person name="Chourrout D."/>
        </authorList>
    </citation>
    <scope>NUCLEOTIDE SEQUENCE [LARGE SCALE GENOMIC DNA]</scope>
</reference>
<dbReference type="Proteomes" id="UP000011014">
    <property type="component" value="Unassembled WGS sequence"/>
</dbReference>
<accession>E4Y6U9</accession>
<protein>
    <submittedName>
        <fullName evidence="1">Uncharacterized protein</fullName>
    </submittedName>
</protein>
<organism evidence="1">
    <name type="scientific">Oikopleura dioica</name>
    <name type="common">Tunicate</name>
    <dbReference type="NCBI Taxonomy" id="34765"/>
    <lineage>
        <taxon>Eukaryota</taxon>
        <taxon>Metazoa</taxon>
        <taxon>Chordata</taxon>
        <taxon>Tunicata</taxon>
        <taxon>Appendicularia</taxon>
        <taxon>Copelata</taxon>
        <taxon>Oikopleuridae</taxon>
        <taxon>Oikopleura</taxon>
    </lineage>
</organism>